<dbReference type="Pfam" id="PF00069">
    <property type="entry name" value="Pkinase"/>
    <property type="match status" value="1"/>
</dbReference>
<dbReference type="Gene3D" id="3.30.200.20">
    <property type="entry name" value="Phosphorylase Kinase, domain 1"/>
    <property type="match status" value="1"/>
</dbReference>
<dbReference type="AlphaFoldDB" id="A0A7S4B2K7"/>
<evidence type="ECO:0000313" key="10">
    <source>
        <dbReference type="EMBL" id="CAE0751787.1"/>
    </source>
</evidence>
<evidence type="ECO:0000256" key="3">
    <source>
        <dbReference type="ARBA" id="ARBA00022741"/>
    </source>
</evidence>
<evidence type="ECO:0000256" key="5">
    <source>
        <dbReference type="ARBA" id="ARBA00022840"/>
    </source>
</evidence>
<proteinExistence type="inferred from homology"/>
<dbReference type="InterPro" id="IPR017441">
    <property type="entry name" value="Protein_kinase_ATP_BS"/>
</dbReference>
<evidence type="ECO:0000256" key="2">
    <source>
        <dbReference type="ARBA" id="ARBA00022679"/>
    </source>
</evidence>
<keyword evidence="5 6" id="KW-0067">ATP-binding</keyword>
<dbReference type="GO" id="GO:0004674">
    <property type="term" value="F:protein serine/threonine kinase activity"/>
    <property type="evidence" value="ECO:0007669"/>
    <property type="project" value="UniProtKB-KW"/>
</dbReference>
<evidence type="ECO:0000256" key="4">
    <source>
        <dbReference type="ARBA" id="ARBA00022777"/>
    </source>
</evidence>
<feature type="region of interest" description="Disordered" evidence="8">
    <location>
        <begin position="1"/>
        <end position="47"/>
    </location>
</feature>
<feature type="compositionally biased region" description="Basic and acidic residues" evidence="8">
    <location>
        <begin position="413"/>
        <end position="428"/>
    </location>
</feature>
<organism evidence="10">
    <name type="scientific">Chrysotila carterae</name>
    <name type="common">Marine alga</name>
    <name type="synonym">Syracosphaera carterae</name>
    <dbReference type="NCBI Taxonomy" id="13221"/>
    <lineage>
        <taxon>Eukaryota</taxon>
        <taxon>Haptista</taxon>
        <taxon>Haptophyta</taxon>
        <taxon>Prymnesiophyceae</taxon>
        <taxon>Isochrysidales</taxon>
        <taxon>Isochrysidaceae</taxon>
        <taxon>Chrysotila</taxon>
    </lineage>
</organism>
<reference evidence="10" key="1">
    <citation type="submission" date="2021-01" db="EMBL/GenBank/DDBJ databases">
        <authorList>
            <person name="Corre E."/>
            <person name="Pelletier E."/>
            <person name="Niang G."/>
            <person name="Scheremetjew M."/>
            <person name="Finn R."/>
            <person name="Kale V."/>
            <person name="Holt S."/>
            <person name="Cochrane G."/>
            <person name="Meng A."/>
            <person name="Brown T."/>
            <person name="Cohen L."/>
        </authorList>
    </citation>
    <scope>NUCLEOTIDE SEQUENCE</scope>
    <source>
        <strain evidence="10">CCMP645</strain>
    </source>
</reference>
<dbReference type="InterPro" id="IPR000719">
    <property type="entry name" value="Prot_kinase_dom"/>
</dbReference>
<dbReference type="PROSITE" id="PS50011">
    <property type="entry name" value="PROTEIN_KINASE_DOM"/>
    <property type="match status" value="1"/>
</dbReference>
<keyword evidence="1 7" id="KW-0723">Serine/threonine-protein kinase</keyword>
<keyword evidence="3 6" id="KW-0547">Nucleotide-binding</keyword>
<dbReference type="InterPro" id="IPR008271">
    <property type="entry name" value="Ser/Thr_kinase_AS"/>
</dbReference>
<dbReference type="SUPFAM" id="SSF56112">
    <property type="entry name" value="Protein kinase-like (PK-like)"/>
    <property type="match status" value="1"/>
</dbReference>
<feature type="compositionally biased region" description="Low complexity" evidence="8">
    <location>
        <begin position="27"/>
        <end position="41"/>
    </location>
</feature>
<dbReference type="GO" id="GO:0005524">
    <property type="term" value="F:ATP binding"/>
    <property type="evidence" value="ECO:0007669"/>
    <property type="project" value="UniProtKB-UniRule"/>
</dbReference>
<keyword evidence="4" id="KW-0418">Kinase</keyword>
<evidence type="ECO:0000256" key="7">
    <source>
        <dbReference type="RuleBase" id="RU000304"/>
    </source>
</evidence>
<dbReference type="Gene3D" id="1.10.510.10">
    <property type="entry name" value="Transferase(Phosphotransferase) domain 1"/>
    <property type="match status" value="1"/>
</dbReference>
<name>A0A7S4B2K7_CHRCT</name>
<evidence type="ECO:0000259" key="9">
    <source>
        <dbReference type="PROSITE" id="PS50011"/>
    </source>
</evidence>
<feature type="region of interest" description="Disordered" evidence="8">
    <location>
        <begin position="395"/>
        <end position="477"/>
    </location>
</feature>
<feature type="compositionally biased region" description="Polar residues" evidence="8">
    <location>
        <begin position="446"/>
        <end position="455"/>
    </location>
</feature>
<sequence length="477" mass="54468">MCARGSARKRGHYSSNDDGAKRRAPCSSTWSSGSKSSLGSISEEEERREGHYMLRHGDVFDSRYEVRRALGKGTFGRVVEMWDRVEKAVVAVKVVRAVEKYAREAQIESEILASVQQTLPPRERFPIARLLRTFVQNGHRCLVLERMGPSLYEVIKGMRREVEPRGEGHTHGRPGCFFRLDQISRIASDCFEAIEHLHRLKLTHTDLKLENILFVHSPQPQSRIPLKEDVALIDFGGATWVEDGGTSIVCTRQYRPPEVTLGLGWSHAIDNWSMGCILAELWTGELLFQTHDEVEHLALMERILGTLPAEMLRTAAANRRSDRTYRNGALRWPERASSRDSETHVRMQPRLKDLLCGGAHSSLWSPELESFYDLLLRLLEYEPAHRLRAEAARAHPFVSGQEPPPGRATPRRAFREFPRSEMLRRERPSVTPRRAATPDEPRSHHSPYQSAQPQQYAHAHHGHERQLRDGSRGPARY</sequence>
<accession>A0A7S4B2K7</accession>
<dbReference type="PANTHER" id="PTHR45646:SF11">
    <property type="entry name" value="SERINE_THREONINE-PROTEIN KINASE DOA"/>
    <property type="match status" value="1"/>
</dbReference>
<dbReference type="PROSITE" id="PS00107">
    <property type="entry name" value="PROTEIN_KINASE_ATP"/>
    <property type="match status" value="1"/>
</dbReference>
<dbReference type="PANTHER" id="PTHR45646">
    <property type="entry name" value="SERINE/THREONINE-PROTEIN KINASE DOA-RELATED"/>
    <property type="match status" value="1"/>
</dbReference>
<dbReference type="InterPro" id="IPR051175">
    <property type="entry name" value="CLK_kinases"/>
</dbReference>
<evidence type="ECO:0000256" key="6">
    <source>
        <dbReference type="PROSITE-ProRule" id="PRU10141"/>
    </source>
</evidence>
<dbReference type="PROSITE" id="PS00108">
    <property type="entry name" value="PROTEIN_KINASE_ST"/>
    <property type="match status" value="1"/>
</dbReference>
<dbReference type="EMBL" id="HBIZ01007624">
    <property type="protein sequence ID" value="CAE0751787.1"/>
    <property type="molecule type" value="Transcribed_RNA"/>
</dbReference>
<dbReference type="InterPro" id="IPR011009">
    <property type="entry name" value="Kinase-like_dom_sf"/>
</dbReference>
<comment type="similarity">
    <text evidence="7">Belongs to the protein kinase superfamily.</text>
</comment>
<protein>
    <recommendedName>
        <fullName evidence="9">Protein kinase domain-containing protein</fullName>
    </recommendedName>
</protein>
<feature type="binding site" evidence="6">
    <location>
        <position position="93"/>
    </location>
    <ligand>
        <name>ATP</name>
        <dbReference type="ChEBI" id="CHEBI:30616"/>
    </ligand>
</feature>
<dbReference type="GO" id="GO:0005634">
    <property type="term" value="C:nucleus"/>
    <property type="evidence" value="ECO:0007669"/>
    <property type="project" value="TreeGrafter"/>
</dbReference>
<evidence type="ECO:0000256" key="8">
    <source>
        <dbReference type="SAM" id="MobiDB-lite"/>
    </source>
</evidence>
<keyword evidence="2" id="KW-0808">Transferase</keyword>
<feature type="domain" description="Protein kinase" evidence="9">
    <location>
        <begin position="64"/>
        <end position="398"/>
    </location>
</feature>
<gene>
    <name evidence="10" type="ORF">PCAR00345_LOCUS4372</name>
</gene>
<dbReference type="SMART" id="SM00220">
    <property type="entry name" value="S_TKc"/>
    <property type="match status" value="1"/>
</dbReference>
<feature type="compositionally biased region" description="Basic residues" evidence="8">
    <location>
        <begin position="1"/>
        <end position="12"/>
    </location>
</feature>
<evidence type="ECO:0000256" key="1">
    <source>
        <dbReference type="ARBA" id="ARBA00022527"/>
    </source>
</evidence>